<evidence type="ECO:0000313" key="2">
    <source>
        <dbReference type="EMBL" id="GAP62159.1"/>
    </source>
</evidence>
<proteinExistence type="predicted"/>
<reference evidence="4" key="3">
    <citation type="submission" date="2015-08" db="EMBL/GenBank/DDBJ databases">
        <title>Draft Genome Sequence of a Heterotrophic Facultative Anaerobic Bacterium Ardenticatena maritima Strain 110S.</title>
        <authorList>
            <person name="Kawaichi S."/>
            <person name="Yoshida T."/>
            <person name="Sako Y."/>
            <person name="Nakamura R."/>
        </authorList>
    </citation>
    <scope>NUCLEOTIDE SEQUENCE [LARGE SCALE GENOMIC DNA]</scope>
    <source>
        <strain evidence="4">110S</strain>
    </source>
</reference>
<dbReference type="CDD" id="cd06503">
    <property type="entry name" value="ATP-synt_Fo_b"/>
    <property type="match status" value="1"/>
</dbReference>
<dbReference type="EMBL" id="BBZA01000034">
    <property type="protein sequence ID" value="GAP62159.1"/>
    <property type="molecule type" value="Genomic_DNA"/>
</dbReference>
<reference evidence="2 4" key="1">
    <citation type="journal article" date="2015" name="Genome Announc.">
        <title>Draft Genome Sequence of a Heterotrophic Facultative Anaerobic Thermophilic Bacterium, Ardenticatena maritima Strain 110ST.</title>
        <authorList>
            <person name="Kawaichi S."/>
            <person name="Yoshida T."/>
            <person name="Sako Y."/>
            <person name="Nakamura R."/>
        </authorList>
    </citation>
    <scope>NUCLEOTIDE SEQUENCE [LARGE SCALE GENOMIC DNA]</scope>
    <source>
        <strain evidence="2 4">110S</strain>
    </source>
</reference>
<sequence length="150" mass="17356">MADIMYLVDQLEALLERGYRVPFTTNAVIDEDEFLNILDKMRVSIPRELHEAQRLMQERDRVLEEARKEAERIIAEARLKAQQLVAEEEIVRQAQAQAEQILAAARAEAEDIKRGADEYAVSVLQDLDAYLQRFSRQVQNGLAQLQEKHH</sequence>
<reference evidence="3 5" key="2">
    <citation type="submission" date="2015-07" db="EMBL/GenBank/DDBJ databases">
        <title>Whole genome sequence of Ardenticatena maritima DSM 23922.</title>
        <authorList>
            <person name="Hemp J."/>
            <person name="Ward L.M."/>
            <person name="Pace L.A."/>
            <person name="Fischer W.W."/>
        </authorList>
    </citation>
    <scope>NUCLEOTIDE SEQUENCE [LARGE SCALE GENOMIC DNA]</scope>
    <source>
        <strain evidence="3 5">110S</strain>
    </source>
</reference>
<keyword evidence="1" id="KW-0175">Coiled coil</keyword>
<dbReference type="STRING" id="872965.SE16_13390"/>
<protein>
    <recommendedName>
        <fullName evidence="6">ATPase</fullName>
    </recommendedName>
</protein>
<evidence type="ECO:0000256" key="1">
    <source>
        <dbReference type="SAM" id="Coils"/>
    </source>
</evidence>
<dbReference type="RefSeq" id="WP_054492079.1">
    <property type="nucleotide sequence ID" value="NZ_BBZA01000034.1"/>
</dbReference>
<feature type="coiled-coil region" evidence="1">
    <location>
        <begin position="49"/>
        <end position="87"/>
    </location>
</feature>
<dbReference type="InParanoid" id="A0A0M8K7N9"/>
<dbReference type="AlphaFoldDB" id="A0A0M8K7N9"/>
<organism evidence="2 4">
    <name type="scientific">Ardenticatena maritima</name>
    <dbReference type="NCBI Taxonomy" id="872965"/>
    <lineage>
        <taxon>Bacteria</taxon>
        <taxon>Bacillati</taxon>
        <taxon>Chloroflexota</taxon>
        <taxon>Ardenticatenia</taxon>
        <taxon>Ardenticatenales</taxon>
        <taxon>Ardenticatenaceae</taxon>
        <taxon>Ardenticatena</taxon>
    </lineage>
</organism>
<name>A0A0M8K7N9_9CHLR</name>
<evidence type="ECO:0000313" key="4">
    <source>
        <dbReference type="Proteomes" id="UP000037784"/>
    </source>
</evidence>
<comment type="caution">
    <text evidence="2">The sequence shown here is derived from an EMBL/GenBank/DDBJ whole genome shotgun (WGS) entry which is preliminary data.</text>
</comment>
<dbReference type="OrthoDB" id="1690557at2"/>
<dbReference type="Proteomes" id="UP000050502">
    <property type="component" value="Unassembled WGS sequence"/>
</dbReference>
<keyword evidence="4" id="KW-1185">Reference proteome</keyword>
<evidence type="ECO:0000313" key="5">
    <source>
        <dbReference type="Proteomes" id="UP000050502"/>
    </source>
</evidence>
<gene>
    <name evidence="2" type="ORF">ARMA_0582</name>
    <name evidence="3" type="ORF">SE16_13390</name>
</gene>
<dbReference type="Proteomes" id="UP000037784">
    <property type="component" value="Unassembled WGS sequence"/>
</dbReference>
<accession>A0A0M8K7N9</accession>
<evidence type="ECO:0000313" key="3">
    <source>
        <dbReference type="EMBL" id="KPL86318.1"/>
    </source>
</evidence>
<evidence type="ECO:0008006" key="6">
    <source>
        <dbReference type="Google" id="ProtNLM"/>
    </source>
</evidence>
<dbReference type="EMBL" id="LGKN01000009">
    <property type="protein sequence ID" value="KPL86318.1"/>
    <property type="molecule type" value="Genomic_DNA"/>
</dbReference>